<proteinExistence type="predicted"/>
<sequence length="101" mass="11697">MLHAHWLDEEFGLQHRVLQMSHFRGPTADNIRSVLSDLSVNWDIDTRIHLVLRDNGPMCKRSDITEVLAVVKKTESELLPQSQDPHASFWNCFEELASTER</sequence>
<organism evidence="1 2">
    <name type="scientific">Eumeta variegata</name>
    <name type="common">Bagworm moth</name>
    <name type="synonym">Eumeta japonica</name>
    <dbReference type="NCBI Taxonomy" id="151549"/>
    <lineage>
        <taxon>Eukaryota</taxon>
        <taxon>Metazoa</taxon>
        <taxon>Ecdysozoa</taxon>
        <taxon>Arthropoda</taxon>
        <taxon>Hexapoda</taxon>
        <taxon>Insecta</taxon>
        <taxon>Pterygota</taxon>
        <taxon>Neoptera</taxon>
        <taxon>Endopterygota</taxon>
        <taxon>Lepidoptera</taxon>
        <taxon>Glossata</taxon>
        <taxon>Ditrysia</taxon>
        <taxon>Tineoidea</taxon>
        <taxon>Psychidae</taxon>
        <taxon>Oiketicinae</taxon>
        <taxon>Eumeta</taxon>
    </lineage>
</organism>
<evidence type="ECO:0000313" key="1">
    <source>
        <dbReference type="EMBL" id="GBP63870.1"/>
    </source>
</evidence>
<protein>
    <submittedName>
        <fullName evidence="1">Uncharacterized protein</fullName>
    </submittedName>
</protein>
<dbReference type="AlphaFoldDB" id="A0A4C1XL88"/>
<dbReference type="OrthoDB" id="1607513at2759"/>
<keyword evidence="2" id="KW-1185">Reference proteome</keyword>
<comment type="caution">
    <text evidence="1">The sequence shown here is derived from an EMBL/GenBank/DDBJ whole genome shotgun (WGS) entry which is preliminary data.</text>
</comment>
<gene>
    <name evidence="1" type="ORF">EVAR_39531_1</name>
</gene>
<name>A0A4C1XL88_EUMVA</name>
<dbReference type="Proteomes" id="UP000299102">
    <property type="component" value="Unassembled WGS sequence"/>
</dbReference>
<accession>A0A4C1XL88</accession>
<evidence type="ECO:0000313" key="2">
    <source>
        <dbReference type="Proteomes" id="UP000299102"/>
    </source>
</evidence>
<dbReference type="EMBL" id="BGZK01000882">
    <property type="protein sequence ID" value="GBP63870.1"/>
    <property type="molecule type" value="Genomic_DNA"/>
</dbReference>
<reference evidence="1 2" key="1">
    <citation type="journal article" date="2019" name="Commun. Biol.">
        <title>The bagworm genome reveals a unique fibroin gene that provides high tensile strength.</title>
        <authorList>
            <person name="Kono N."/>
            <person name="Nakamura H."/>
            <person name="Ohtoshi R."/>
            <person name="Tomita M."/>
            <person name="Numata K."/>
            <person name="Arakawa K."/>
        </authorList>
    </citation>
    <scope>NUCLEOTIDE SEQUENCE [LARGE SCALE GENOMIC DNA]</scope>
</reference>